<reference evidence="2 3" key="1">
    <citation type="journal article" date="2020" name="BMC Genomics">
        <title>Intraspecific diversification of the crop wild relative Brassica cretica Lam. using demographic model selection.</title>
        <authorList>
            <person name="Kioukis A."/>
            <person name="Michalopoulou V.A."/>
            <person name="Briers L."/>
            <person name="Pirintsos S."/>
            <person name="Studholme D.J."/>
            <person name="Pavlidis P."/>
            <person name="Sarris P.F."/>
        </authorList>
    </citation>
    <scope>NUCLEOTIDE SEQUENCE [LARGE SCALE GENOMIC DNA]</scope>
    <source>
        <strain evidence="3">cv. PFS-1207/04</strain>
    </source>
</reference>
<protein>
    <submittedName>
        <fullName evidence="2">Uncharacterized protein</fullName>
    </submittedName>
</protein>
<feature type="compositionally biased region" description="Basic residues" evidence="1">
    <location>
        <begin position="70"/>
        <end position="83"/>
    </location>
</feature>
<sequence length="108" mass="12378">MRLPLGCEEERGSHQEGTGTNLFVDCSTGFSIGSSISRSSETPKVKKAGRNRPPKRFRRQQLRSSETPKVKKAGRNRPPKRFRRQQLRKFVITLWRCGTHKVEVANDL</sequence>
<feature type="region of interest" description="Disordered" evidence="1">
    <location>
        <begin position="1"/>
        <end position="20"/>
    </location>
</feature>
<name>A0ABQ7EBN8_BRACR</name>
<proteinExistence type="predicted"/>
<evidence type="ECO:0000313" key="3">
    <source>
        <dbReference type="Proteomes" id="UP000266723"/>
    </source>
</evidence>
<accession>A0ABQ7EBN8</accession>
<dbReference type="Proteomes" id="UP000266723">
    <property type="component" value="Unassembled WGS sequence"/>
</dbReference>
<gene>
    <name evidence="2" type="ORF">DY000_02022585</name>
</gene>
<comment type="caution">
    <text evidence="2">The sequence shown here is derived from an EMBL/GenBank/DDBJ whole genome shotgun (WGS) entry which is preliminary data.</text>
</comment>
<dbReference type="EMBL" id="QGKV02000299">
    <property type="protein sequence ID" value="KAF3594050.1"/>
    <property type="molecule type" value="Genomic_DNA"/>
</dbReference>
<organism evidence="2 3">
    <name type="scientific">Brassica cretica</name>
    <name type="common">Mustard</name>
    <dbReference type="NCBI Taxonomy" id="69181"/>
    <lineage>
        <taxon>Eukaryota</taxon>
        <taxon>Viridiplantae</taxon>
        <taxon>Streptophyta</taxon>
        <taxon>Embryophyta</taxon>
        <taxon>Tracheophyta</taxon>
        <taxon>Spermatophyta</taxon>
        <taxon>Magnoliopsida</taxon>
        <taxon>eudicotyledons</taxon>
        <taxon>Gunneridae</taxon>
        <taxon>Pentapetalae</taxon>
        <taxon>rosids</taxon>
        <taxon>malvids</taxon>
        <taxon>Brassicales</taxon>
        <taxon>Brassicaceae</taxon>
        <taxon>Brassiceae</taxon>
        <taxon>Brassica</taxon>
    </lineage>
</organism>
<evidence type="ECO:0000313" key="2">
    <source>
        <dbReference type="EMBL" id="KAF3594050.1"/>
    </source>
</evidence>
<feature type="compositionally biased region" description="Basic residues" evidence="1">
    <location>
        <begin position="45"/>
        <end position="61"/>
    </location>
</feature>
<evidence type="ECO:0000256" key="1">
    <source>
        <dbReference type="SAM" id="MobiDB-lite"/>
    </source>
</evidence>
<keyword evidence="3" id="KW-1185">Reference proteome</keyword>
<feature type="region of interest" description="Disordered" evidence="1">
    <location>
        <begin position="35"/>
        <end position="83"/>
    </location>
</feature>